<dbReference type="PANTHER" id="PTHR31194">
    <property type="entry name" value="SHN SHINE , DNA BINDING / TRANSCRIPTION FACTOR"/>
    <property type="match status" value="1"/>
</dbReference>
<dbReference type="GO" id="GO:0003677">
    <property type="term" value="F:DNA binding"/>
    <property type="evidence" value="ECO:0007669"/>
    <property type="project" value="UniProtKB-KW"/>
</dbReference>
<dbReference type="Gene3D" id="3.30.730.10">
    <property type="entry name" value="AP2/ERF domain"/>
    <property type="match status" value="1"/>
</dbReference>
<dbReference type="PANTHER" id="PTHR31194:SF187">
    <property type="entry name" value="ETHYLENE-RESPONSIVE TRANSCRIPTION FACTOR ERF118-LIKE"/>
    <property type="match status" value="1"/>
</dbReference>
<keyword evidence="3" id="KW-0238">DNA-binding</keyword>
<evidence type="ECO:0000256" key="4">
    <source>
        <dbReference type="ARBA" id="ARBA00023163"/>
    </source>
</evidence>
<dbReference type="PROSITE" id="PS51032">
    <property type="entry name" value="AP2_ERF"/>
    <property type="match status" value="1"/>
</dbReference>
<evidence type="ECO:0000313" key="7">
    <source>
        <dbReference type="EMBL" id="CAL0322222.1"/>
    </source>
</evidence>
<accession>A0AAV1XKY6</accession>
<keyword evidence="2" id="KW-0805">Transcription regulation</keyword>
<dbReference type="PRINTS" id="PR00367">
    <property type="entry name" value="ETHRSPELEMNT"/>
</dbReference>
<dbReference type="CDD" id="cd00018">
    <property type="entry name" value="AP2"/>
    <property type="match status" value="1"/>
</dbReference>
<proteinExistence type="predicted"/>
<evidence type="ECO:0000256" key="1">
    <source>
        <dbReference type="ARBA" id="ARBA00004123"/>
    </source>
</evidence>
<comment type="caution">
    <text evidence="7">The sequence shown here is derived from an EMBL/GenBank/DDBJ whole genome shotgun (WGS) entry which is preliminary data.</text>
</comment>
<keyword evidence="4" id="KW-0804">Transcription</keyword>
<dbReference type="InterPro" id="IPR050913">
    <property type="entry name" value="AP2/ERF_ERF"/>
</dbReference>
<dbReference type="SUPFAM" id="SSF54171">
    <property type="entry name" value="DNA-binding domain"/>
    <property type="match status" value="1"/>
</dbReference>
<dbReference type="InterPro" id="IPR001471">
    <property type="entry name" value="AP2/ERF_dom"/>
</dbReference>
<reference evidence="7 8" key="1">
    <citation type="submission" date="2024-03" db="EMBL/GenBank/DDBJ databases">
        <authorList>
            <person name="Martinez-Hernandez J."/>
        </authorList>
    </citation>
    <scope>NUCLEOTIDE SEQUENCE [LARGE SCALE GENOMIC DNA]</scope>
</reference>
<dbReference type="SMART" id="SM00380">
    <property type="entry name" value="AP2"/>
    <property type="match status" value="1"/>
</dbReference>
<dbReference type="GO" id="GO:0003700">
    <property type="term" value="F:DNA-binding transcription factor activity"/>
    <property type="evidence" value="ECO:0007669"/>
    <property type="project" value="InterPro"/>
</dbReference>
<evidence type="ECO:0000259" key="6">
    <source>
        <dbReference type="PROSITE" id="PS51032"/>
    </source>
</evidence>
<keyword evidence="8" id="KW-1185">Reference proteome</keyword>
<keyword evidence="5" id="KW-0539">Nucleus</keyword>
<dbReference type="EMBL" id="CAXHTB010000016">
    <property type="protein sequence ID" value="CAL0322222.1"/>
    <property type="molecule type" value="Genomic_DNA"/>
</dbReference>
<comment type="subcellular location">
    <subcellularLocation>
        <location evidence="1">Nucleus</location>
    </subcellularLocation>
</comment>
<dbReference type="GO" id="GO:0005634">
    <property type="term" value="C:nucleus"/>
    <property type="evidence" value="ECO:0007669"/>
    <property type="project" value="UniProtKB-SubCell"/>
</dbReference>
<evidence type="ECO:0000313" key="8">
    <source>
        <dbReference type="Proteomes" id="UP001497480"/>
    </source>
</evidence>
<organism evidence="7 8">
    <name type="scientific">Lupinus luteus</name>
    <name type="common">European yellow lupine</name>
    <dbReference type="NCBI Taxonomy" id="3873"/>
    <lineage>
        <taxon>Eukaryota</taxon>
        <taxon>Viridiplantae</taxon>
        <taxon>Streptophyta</taxon>
        <taxon>Embryophyta</taxon>
        <taxon>Tracheophyta</taxon>
        <taxon>Spermatophyta</taxon>
        <taxon>Magnoliopsida</taxon>
        <taxon>eudicotyledons</taxon>
        <taxon>Gunneridae</taxon>
        <taxon>Pentapetalae</taxon>
        <taxon>rosids</taxon>
        <taxon>fabids</taxon>
        <taxon>Fabales</taxon>
        <taxon>Fabaceae</taxon>
        <taxon>Papilionoideae</taxon>
        <taxon>50 kb inversion clade</taxon>
        <taxon>genistoids sensu lato</taxon>
        <taxon>core genistoids</taxon>
        <taxon>Genisteae</taxon>
        <taxon>Lupinus</taxon>
    </lineage>
</organism>
<dbReference type="AlphaFoldDB" id="A0AAV1XKY6"/>
<dbReference type="Pfam" id="PF00847">
    <property type="entry name" value="AP2"/>
    <property type="match status" value="1"/>
</dbReference>
<evidence type="ECO:0000256" key="2">
    <source>
        <dbReference type="ARBA" id="ARBA00023015"/>
    </source>
</evidence>
<evidence type="ECO:0000256" key="5">
    <source>
        <dbReference type="ARBA" id="ARBA00023242"/>
    </source>
</evidence>
<feature type="domain" description="AP2/ERF" evidence="6">
    <location>
        <begin position="79"/>
        <end position="139"/>
    </location>
</feature>
<dbReference type="InterPro" id="IPR036955">
    <property type="entry name" value="AP2/ERF_dom_sf"/>
</dbReference>
<sequence length="263" mass="29412">MKKIRIIYSDPYATDDSSEDDDNFVSNGSKRFVTEISIPCMPTKLCAQNSSKQCLSTENIQASPKPFFVSRRNKRSSSIYKGVQRRKWGKYVAEIKDPIQGMRVWLGTFDTEEEAAMAYQRKQIEFETTLSKRNALTLEDNNKEVLCHSHPSPSSVLDVTATKASIDSDISGSVKDMGNVETNVEGGCNVVETAYGEDHSIQHLLEEPTMPMLSGNDFDGLLDNDGSMWNEGNGEGRIIPSIEGDFEDSELAWIDETLNWDCL</sequence>
<name>A0AAV1XKY6_LUPLU</name>
<gene>
    <name evidence="7" type="ORF">LLUT_LOCUS23282</name>
</gene>
<evidence type="ECO:0000256" key="3">
    <source>
        <dbReference type="ARBA" id="ARBA00023125"/>
    </source>
</evidence>
<dbReference type="Proteomes" id="UP001497480">
    <property type="component" value="Unassembled WGS sequence"/>
</dbReference>
<dbReference type="InterPro" id="IPR016177">
    <property type="entry name" value="DNA-bd_dom_sf"/>
</dbReference>
<protein>
    <recommendedName>
        <fullName evidence="6">AP2/ERF domain-containing protein</fullName>
    </recommendedName>
</protein>